<dbReference type="Proteomes" id="UP000683000">
    <property type="component" value="Unassembled WGS sequence"/>
</dbReference>
<accession>A0A8I3AC88</accession>
<protein>
    <submittedName>
        <fullName evidence="2">Uncharacterized protein</fullName>
    </submittedName>
</protein>
<evidence type="ECO:0000256" key="1">
    <source>
        <dbReference type="SAM" id="Phobius"/>
    </source>
</evidence>
<feature type="transmembrane region" description="Helical" evidence="1">
    <location>
        <begin position="48"/>
        <end position="67"/>
    </location>
</feature>
<name>A0A8I3AC88_9AGAM</name>
<keyword evidence="1" id="KW-0812">Transmembrane</keyword>
<keyword evidence="1" id="KW-1133">Transmembrane helix</keyword>
<reference evidence="2" key="1">
    <citation type="submission" date="2021-03" db="EMBL/GenBank/DDBJ databases">
        <title>Evolutionary innovations through gain and loss of genes in the ectomycorrhizal Boletales.</title>
        <authorList>
            <person name="Wu G."/>
            <person name="Miyauchi S."/>
            <person name="Morin E."/>
            <person name="Yang Z.-L."/>
            <person name="Xu J."/>
            <person name="Martin F.M."/>
        </authorList>
    </citation>
    <scope>NUCLEOTIDE SEQUENCE</scope>
    <source>
        <strain evidence="2">BR01</strain>
    </source>
</reference>
<evidence type="ECO:0000313" key="2">
    <source>
        <dbReference type="EMBL" id="KAG6380033.1"/>
    </source>
</evidence>
<evidence type="ECO:0000313" key="3">
    <source>
        <dbReference type="Proteomes" id="UP000683000"/>
    </source>
</evidence>
<sequence>MISQATLAYRLRIFFRVTRSNFVIPTIFSIIQPLTIFVGRWGRFLSDVIHVNGMLSVCGVVLASIWGGKEADGTWRQPVFECGRLKRTNDTGLGWEDERINSWGVFGHERDQPVGVIKATPGSNPHYIESGCEILYGTSKGLIVSVFLETECNMSFPYDT</sequence>
<dbReference type="AlphaFoldDB" id="A0A8I3AC88"/>
<keyword evidence="3" id="KW-1185">Reference proteome</keyword>
<dbReference type="OrthoDB" id="10596077at2759"/>
<gene>
    <name evidence="2" type="ORF">JVT61DRAFT_8113</name>
</gene>
<proteinExistence type="predicted"/>
<organism evidence="2 3">
    <name type="scientific">Boletus reticuloceps</name>
    <dbReference type="NCBI Taxonomy" id="495285"/>
    <lineage>
        <taxon>Eukaryota</taxon>
        <taxon>Fungi</taxon>
        <taxon>Dikarya</taxon>
        <taxon>Basidiomycota</taxon>
        <taxon>Agaricomycotina</taxon>
        <taxon>Agaricomycetes</taxon>
        <taxon>Agaricomycetidae</taxon>
        <taxon>Boletales</taxon>
        <taxon>Boletineae</taxon>
        <taxon>Boletaceae</taxon>
        <taxon>Boletoideae</taxon>
        <taxon>Boletus</taxon>
    </lineage>
</organism>
<comment type="caution">
    <text evidence="2">The sequence shown here is derived from an EMBL/GenBank/DDBJ whole genome shotgun (WGS) entry which is preliminary data.</text>
</comment>
<feature type="transmembrane region" description="Helical" evidence="1">
    <location>
        <begin position="21"/>
        <end position="42"/>
    </location>
</feature>
<dbReference type="EMBL" id="JAGFBS010000003">
    <property type="protein sequence ID" value="KAG6380033.1"/>
    <property type="molecule type" value="Genomic_DNA"/>
</dbReference>
<keyword evidence="1" id="KW-0472">Membrane</keyword>